<dbReference type="InterPro" id="IPR013078">
    <property type="entry name" value="His_Pase_superF_clade-1"/>
</dbReference>
<gene>
    <name evidence="2" type="ORF">WJX75_005890</name>
</gene>
<dbReference type="InterPro" id="IPR029033">
    <property type="entry name" value="His_PPase_superfam"/>
</dbReference>
<dbReference type="InterPro" id="IPR050275">
    <property type="entry name" value="PGM_Phosphatase"/>
</dbReference>
<dbReference type="CDD" id="cd07067">
    <property type="entry name" value="HP_PGM_like"/>
    <property type="match status" value="1"/>
</dbReference>
<dbReference type="Pfam" id="PF00300">
    <property type="entry name" value="His_Phos_1"/>
    <property type="match status" value="1"/>
</dbReference>
<dbReference type="PANTHER" id="PTHR48100:SF57">
    <property type="entry name" value="PHOSPHOGLYCERATE MUTASE"/>
    <property type="match status" value="1"/>
</dbReference>
<dbReference type="SUPFAM" id="SSF53254">
    <property type="entry name" value="Phosphoglycerate mutase-like"/>
    <property type="match status" value="1"/>
</dbReference>
<evidence type="ECO:0000256" key="1">
    <source>
        <dbReference type="ARBA" id="ARBA00038362"/>
    </source>
</evidence>
<keyword evidence="3" id="KW-1185">Reference proteome</keyword>
<name>A0ABR2YQX0_9CHLO</name>
<evidence type="ECO:0000313" key="3">
    <source>
        <dbReference type="Proteomes" id="UP001491310"/>
    </source>
</evidence>
<evidence type="ECO:0008006" key="4">
    <source>
        <dbReference type="Google" id="ProtNLM"/>
    </source>
</evidence>
<evidence type="ECO:0000313" key="2">
    <source>
        <dbReference type="EMBL" id="KAK9909000.1"/>
    </source>
</evidence>
<reference evidence="2 3" key="1">
    <citation type="journal article" date="2024" name="Nat. Commun.">
        <title>Phylogenomics reveals the evolutionary origins of lichenization in chlorophyte algae.</title>
        <authorList>
            <person name="Puginier C."/>
            <person name="Libourel C."/>
            <person name="Otte J."/>
            <person name="Skaloud P."/>
            <person name="Haon M."/>
            <person name="Grisel S."/>
            <person name="Petersen M."/>
            <person name="Berrin J.G."/>
            <person name="Delaux P.M."/>
            <person name="Dal Grande F."/>
            <person name="Keller J."/>
        </authorList>
    </citation>
    <scope>NUCLEOTIDE SEQUENCE [LARGE SCALE GENOMIC DNA]</scope>
    <source>
        <strain evidence="2 3">SAG 216-7</strain>
    </source>
</reference>
<dbReference type="PANTHER" id="PTHR48100">
    <property type="entry name" value="BROAD-SPECIFICITY PHOSPHATASE YOR283W-RELATED"/>
    <property type="match status" value="1"/>
</dbReference>
<sequence>MQASTSDGGCTGAKTLHLQRHGQTVMNVFLSQRPYGSPGFVDPLIFDTSLTDVGVEQARNARRKAKGLRPPPELLVVSPLSRALHTADLAFPPTLVDCPRIMHPLARERLYLSSDVGLTRSQLSKEWQHYSTEYVDKEVWWYTLNKQDLKSVTLEPEGASNL</sequence>
<dbReference type="Gene3D" id="3.40.50.1240">
    <property type="entry name" value="Phosphoglycerate mutase-like"/>
    <property type="match status" value="1"/>
</dbReference>
<proteinExistence type="inferred from homology"/>
<protein>
    <recommendedName>
        <fullName evidence="4">Phosphoglycerate mutase-like protein</fullName>
    </recommendedName>
</protein>
<comment type="similarity">
    <text evidence="1">Belongs to the phosphoglycerate mutase family.</text>
</comment>
<organism evidence="2 3">
    <name type="scientific">Coccomyxa subellipsoidea</name>
    <dbReference type="NCBI Taxonomy" id="248742"/>
    <lineage>
        <taxon>Eukaryota</taxon>
        <taxon>Viridiplantae</taxon>
        <taxon>Chlorophyta</taxon>
        <taxon>core chlorophytes</taxon>
        <taxon>Trebouxiophyceae</taxon>
        <taxon>Trebouxiophyceae incertae sedis</taxon>
        <taxon>Coccomyxaceae</taxon>
        <taxon>Coccomyxa</taxon>
    </lineage>
</organism>
<dbReference type="InterPro" id="IPR001345">
    <property type="entry name" value="PG/BPGM_mutase_AS"/>
</dbReference>
<comment type="caution">
    <text evidence="2">The sequence shown here is derived from an EMBL/GenBank/DDBJ whole genome shotgun (WGS) entry which is preliminary data.</text>
</comment>
<dbReference type="Proteomes" id="UP001491310">
    <property type="component" value="Unassembled WGS sequence"/>
</dbReference>
<dbReference type="EMBL" id="JALJOT010000007">
    <property type="protein sequence ID" value="KAK9909000.1"/>
    <property type="molecule type" value="Genomic_DNA"/>
</dbReference>
<accession>A0ABR2YQX0</accession>
<dbReference type="PROSITE" id="PS00175">
    <property type="entry name" value="PG_MUTASE"/>
    <property type="match status" value="1"/>
</dbReference>